<dbReference type="AlphaFoldDB" id="A0A7R6SSE1"/>
<organism evidence="1 2">
    <name type="scientific">Amphritea japonica ATCC BAA-1530</name>
    <dbReference type="NCBI Taxonomy" id="1278309"/>
    <lineage>
        <taxon>Bacteria</taxon>
        <taxon>Pseudomonadati</taxon>
        <taxon>Pseudomonadota</taxon>
        <taxon>Gammaproteobacteria</taxon>
        <taxon>Oceanospirillales</taxon>
        <taxon>Oceanospirillaceae</taxon>
        <taxon>Amphritea</taxon>
    </lineage>
</organism>
<proteinExistence type="predicted"/>
<sequence length="327" mass="38283">MSFWQQCEPMLYAQNGMSRQSELCSDNPLDAGTIYQQEIVRDLFWLLYSPSLMELPSSLSVDWLLDTPEIEEQLEFLDQNPEQLLNKLRQQARFRLGYYFEDLVRLYLKLFIQPSDIKSNIQVSRDKTTVGEYDFLLALMDGKKIHLETAVKYYLCTSEAPDNCRLEDFIGPNCSDRLDRKWQRLTTHQINLSNTAAGKDQAIALDLLPDERSILLRGYLFYPHQQWQDFQAPSPVSPHHLRGWWIRDNAVESLNQTSRYVVLMKPRWLALAQCNFQETISFTELANTTASITTPLLVARLEYDELKRLWLEADRGFIVQDNWNLQT</sequence>
<evidence type="ECO:0008006" key="3">
    <source>
        <dbReference type="Google" id="ProtNLM"/>
    </source>
</evidence>
<dbReference type="KEGG" id="ajp:AMJAP_1639"/>
<dbReference type="Proteomes" id="UP000595663">
    <property type="component" value="Chromosome"/>
</dbReference>
<evidence type="ECO:0000313" key="1">
    <source>
        <dbReference type="EMBL" id="BBB26234.1"/>
    </source>
</evidence>
<protein>
    <recommendedName>
        <fullName evidence="3">DUF1853 family protein</fullName>
    </recommendedName>
</protein>
<dbReference type="Pfam" id="PF08907">
    <property type="entry name" value="DUF1853"/>
    <property type="match status" value="1"/>
</dbReference>
<dbReference type="EMBL" id="AP014545">
    <property type="protein sequence ID" value="BBB26234.1"/>
    <property type="molecule type" value="Genomic_DNA"/>
</dbReference>
<reference evidence="1 2" key="1">
    <citation type="journal article" date="2008" name="Int. J. Syst. Evol. Microbiol.">
        <title>Amphritea japonica sp. nov. and Amphritea balenae sp. nov., isolated from the sediment adjacent to sperm whale carcasses off Kagoshima, Japan.</title>
        <authorList>
            <person name="Miyazaki M."/>
            <person name="Nogi Y."/>
            <person name="Fujiwara Y."/>
            <person name="Kawato M."/>
            <person name="Nagahama T."/>
            <person name="Kubokawa K."/>
            <person name="Horikoshi K."/>
        </authorList>
    </citation>
    <scope>NUCLEOTIDE SEQUENCE [LARGE SCALE GENOMIC DNA]</scope>
    <source>
        <strain evidence="1 2">ATCC BAA-1530</strain>
    </source>
</reference>
<gene>
    <name evidence="1" type="ORF">AMJAP_1639</name>
</gene>
<accession>A0A7R6SSE1</accession>
<dbReference type="InterPro" id="IPR015003">
    <property type="entry name" value="DUF1853"/>
</dbReference>
<keyword evidence="2" id="KW-1185">Reference proteome</keyword>
<evidence type="ECO:0000313" key="2">
    <source>
        <dbReference type="Proteomes" id="UP000595663"/>
    </source>
</evidence>
<name>A0A7R6SSE1_9GAMM</name>